<dbReference type="InterPro" id="IPR025668">
    <property type="entry name" value="Tnp_DDE_dom"/>
</dbReference>
<gene>
    <name evidence="3" type="ORF">B4102_4060</name>
</gene>
<dbReference type="InterPro" id="IPR012337">
    <property type="entry name" value="RNaseH-like_sf"/>
</dbReference>
<evidence type="ECO:0000313" key="3">
    <source>
        <dbReference type="EMBL" id="KYC87299.1"/>
    </source>
</evidence>
<keyword evidence="1" id="KW-0472">Membrane</keyword>
<proteinExistence type="predicted"/>
<evidence type="ECO:0000259" key="2">
    <source>
        <dbReference type="Pfam" id="PF13701"/>
    </source>
</evidence>
<keyword evidence="1" id="KW-1133">Transmembrane helix</keyword>
<comment type="caution">
    <text evidence="3">The sequence shown here is derived from an EMBL/GenBank/DDBJ whole genome shotgun (WGS) entry which is preliminary data.</text>
</comment>
<feature type="transmembrane region" description="Helical" evidence="1">
    <location>
        <begin position="59"/>
        <end position="77"/>
    </location>
</feature>
<dbReference type="Proteomes" id="UP000075666">
    <property type="component" value="Unassembled WGS sequence"/>
</dbReference>
<dbReference type="Pfam" id="PF13701">
    <property type="entry name" value="DDE_Tnp_1_4"/>
    <property type="match status" value="1"/>
</dbReference>
<dbReference type="SUPFAM" id="SSF53098">
    <property type="entry name" value="Ribonuclease H-like"/>
    <property type="match status" value="1"/>
</dbReference>
<reference evidence="3 4" key="1">
    <citation type="submission" date="2016-01" db="EMBL/GenBank/DDBJ databases">
        <title>Genome Sequences of Twelve Sporeforming Bacillus Species Isolated from Foods.</title>
        <authorList>
            <person name="Berendsen E.M."/>
            <person name="Wells-Bennik M.H."/>
            <person name="Krawcyk A.O."/>
            <person name="De Jong A."/>
            <person name="Holsappel S."/>
            <person name="Eijlander R.T."/>
            <person name="Kuipers O.P."/>
        </authorList>
    </citation>
    <scope>NUCLEOTIDE SEQUENCE [LARGE SCALE GENOMIC DNA]</scope>
    <source>
        <strain evidence="3 4">B4102</strain>
    </source>
</reference>
<keyword evidence="4" id="KW-1185">Reference proteome</keyword>
<feature type="domain" description="Transposase DDE" evidence="2">
    <location>
        <begin position="8"/>
        <end position="370"/>
    </location>
</feature>
<protein>
    <recommendedName>
        <fullName evidence="2">Transposase DDE domain-containing protein</fullName>
    </recommendedName>
</protein>
<dbReference type="STRING" id="46224.B4102_4060"/>
<keyword evidence="1" id="KW-0812">Transmembrane</keyword>
<evidence type="ECO:0000256" key="1">
    <source>
        <dbReference type="SAM" id="Phobius"/>
    </source>
</evidence>
<sequence length="380" mass="43922">MKFTTNLSNIKANFHLKNSTNIAGLLPFLQFLKQMDIENSFRCFDVIKKSNAKFPFRKIIVYLIIGWMASCTRLFHFRSLQEDTLVKQFMGGKCPHYTLLGKDLRNLATFNVQLDLKEIMHDIIEPALPSDLILDLDSSVEIVYGDQESAEKGYNSKKPGRKSYHPLLIYEGKTSLFLNGALRPGNQHTADGAITLAEETLNLLSESQNVSYARFDKGFAGEDFYSFWEGKEIDYVGKLRWTSRLAKAVYTDPAPWVRYVDKDIVIEGKIIQYQATSWAKPRSVSVIRKAELFDMDQMQFIDFIWEHEAMVHTMEWSPMDIWEFYNQRACMENYIKEAKHGFSINRIPTGSFKANELDLLLKLFAYTCLSFSKWIIALPL</sequence>
<dbReference type="InterPro" id="IPR047960">
    <property type="entry name" value="Transpos_IS1380"/>
</dbReference>
<dbReference type="AlphaFoldDB" id="A0A150KKI0"/>
<evidence type="ECO:0000313" key="4">
    <source>
        <dbReference type="Proteomes" id="UP000075666"/>
    </source>
</evidence>
<accession>A0A150KKI0</accession>
<dbReference type="NCBIfam" id="NF033539">
    <property type="entry name" value="transpos_IS1380"/>
    <property type="match status" value="1"/>
</dbReference>
<name>A0A150KKI0_9BACI</name>
<dbReference type="EMBL" id="LQYN01000148">
    <property type="protein sequence ID" value="KYC87299.1"/>
    <property type="molecule type" value="Genomic_DNA"/>
</dbReference>
<organism evidence="3 4">
    <name type="scientific">Heyndrickxia sporothermodurans</name>
    <dbReference type="NCBI Taxonomy" id="46224"/>
    <lineage>
        <taxon>Bacteria</taxon>
        <taxon>Bacillati</taxon>
        <taxon>Bacillota</taxon>
        <taxon>Bacilli</taxon>
        <taxon>Bacillales</taxon>
        <taxon>Bacillaceae</taxon>
        <taxon>Heyndrickxia</taxon>
    </lineage>
</organism>
<dbReference type="PATRIC" id="fig|46224.3.peg.1390"/>